<organism evidence="3 4">
    <name type="scientific">Pyxidicoccus parkwayensis</name>
    <dbReference type="NCBI Taxonomy" id="2813578"/>
    <lineage>
        <taxon>Bacteria</taxon>
        <taxon>Pseudomonadati</taxon>
        <taxon>Myxococcota</taxon>
        <taxon>Myxococcia</taxon>
        <taxon>Myxococcales</taxon>
        <taxon>Cystobacterineae</taxon>
        <taxon>Myxococcaceae</taxon>
        <taxon>Pyxidicoccus</taxon>
    </lineage>
</organism>
<feature type="coiled-coil region" evidence="1">
    <location>
        <begin position="402"/>
        <end position="483"/>
    </location>
</feature>
<dbReference type="Proteomes" id="UP000662747">
    <property type="component" value="Chromosome"/>
</dbReference>
<dbReference type="SUPFAM" id="SSF56112">
    <property type="entry name" value="Protein kinase-like (PK-like)"/>
    <property type="match status" value="1"/>
</dbReference>
<evidence type="ECO:0000256" key="1">
    <source>
        <dbReference type="SAM" id="Coils"/>
    </source>
</evidence>
<keyword evidence="4" id="KW-1185">Reference proteome</keyword>
<dbReference type="InterPro" id="IPR011009">
    <property type="entry name" value="Kinase-like_dom_sf"/>
</dbReference>
<proteinExistence type="predicted"/>
<name>A0ABX7NTP8_9BACT</name>
<keyword evidence="1" id="KW-0175">Coiled coil</keyword>
<protein>
    <recommendedName>
        <fullName evidence="2">Protein kinase domain-containing protein</fullName>
    </recommendedName>
</protein>
<evidence type="ECO:0000259" key="2">
    <source>
        <dbReference type="PROSITE" id="PS50011"/>
    </source>
</evidence>
<dbReference type="RefSeq" id="WP_206721107.1">
    <property type="nucleotide sequence ID" value="NZ_CP071090.1"/>
</dbReference>
<gene>
    <name evidence="3" type="ORF">JY651_29920</name>
</gene>
<dbReference type="EMBL" id="CP071090">
    <property type="protein sequence ID" value="QSQ19523.1"/>
    <property type="molecule type" value="Genomic_DNA"/>
</dbReference>
<dbReference type="Gene3D" id="1.10.510.10">
    <property type="entry name" value="Transferase(Phosphotransferase) domain 1"/>
    <property type="match status" value="1"/>
</dbReference>
<sequence>MKLPSDSDYQAALQHPRQAFADPELRAGVPEVMGSGALAGLPRPRAGNFATVYKLRCGERDFAVRCFTRPIQQDQAVRYAEVIRHLSMNWMSSSVEVAFLSRGIQVQGHWFPIVKMEWVQGESLAAHVDKHHASPKALFDLAAAWLQLLEDLRRARVAHGDLQHGNVVVTPEGLRLVDYDGMFVPALAGRTSHERGHANYQHPDRTPDFFDERMDSFSAWVVWASLVALAHEPSLWKRFHGGDDCLLFRKKDFVERERSALFKALLASPHAPVRAVASFMLGTLLPSSPRSVPPLDGAAIAGLEVPRVMPALPPEAKAPPSQTAASELARFMVPELSAPAARGAVPLEDRQVANGILLAGGLSAVLSVAMSPMWLMGLGVTGGLGWAWARSAYQRTRGLERLQTVDAALATTRKDLEEAEARLQQLREDRARVEQEARSQCAELLSALEAMSSLRGVFVQKARDAYQAKLAGFTEQRKALSEQESHARQSLEGEQQAWEAELQRRLANLTSADRAHAEALRMLQEEHVADVLRREPIDKARVRGVGLTSQAIDLLRSNGVLTAAGIVAGSTSNIQKLPTHHQSLLLEWRAGLEQWARESMPTQLPEAQQIALEKNWLEFRARTERELEALQAERARRTEALAARFAALREALSAEESEVAELLWRKEPDVSGFMEQESLRLTRELKARTMDLDAAGLKVEAARRACASLHWRREELEREQSALGTLRFSRYLTLLLKDNPE</sequence>
<dbReference type="InterPro" id="IPR000719">
    <property type="entry name" value="Prot_kinase_dom"/>
</dbReference>
<dbReference type="PROSITE" id="PS50011">
    <property type="entry name" value="PROTEIN_KINASE_DOM"/>
    <property type="match status" value="1"/>
</dbReference>
<accession>A0ABX7NTP8</accession>
<evidence type="ECO:0000313" key="4">
    <source>
        <dbReference type="Proteomes" id="UP000662747"/>
    </source>
</evidence>
<evidence type="ECO:0000313" key="3">
    <source>
        <dbReference type="EMBL" id="QSQ19523.1"/>
    </source>
</evidence>
<reference evidence="3 4" key="1">
    <citation type="submission" date="2021-02" db="EMBL/GenBank/DDBJ databases">
        <title>De Novo genome assembly of isolated myxobacteria.</title>
        <authorList>
            <person name="Stevens D.C."/>
        </authorList>
    </citation>
    <scope>NUCLEOTIDE SEQUENCE [LARGE SCALE GENOMIC DNA]</scope>
    <source>
        <strain evidence="4">SCPEA02</strain>
    </source>
</reference>
<feature type="domain" description="Protein kinase" evidence="2">
    <location>
        <begin position="38"/>
        <end position="312"/>
    </location>
</feature>